<evidence type="ECO:0000256" key="1">
    <source>
        <dbReference type="SAM" id="Coils"/>
    </source>
</evidence>
<dbReference type="Proteomes" id="UP000824120">
    <property type="component" value="Chromosome 8"/>
</dbReference>
<organism evidence="2 3">
    <name type="scientific">Solanum commersonii</name>
    <name type="common">Commerson's wild potato</name>
    <name type="synonym">Commerson's nightshade</name>
    <dbReference type="NCBI Taxonomy" id="4109"/>
    <lineage>
        <taxon>Eukaryota</taxon>
        <taxon>Viridiplantae</taxon>
        <taxon>Streptophyta</taxon>
        <taxon>Embryophyta</taxon>
        <taxon>Tracheophyta</taxon>
        <taxon>Spermatophyta</taxon>
        <taxon>Magnoliopsida</taxon>
        <taxon>eudicotyledons</taxon>
        <taxon>Gunneridae</taxon>
        <taxon>Pentapetalae</taxon>
        <taxon>asterids</taxon>
        <taxon>lamiids</taxon>
        <taxon>Solanales</taxon>
        <taxon>Solanaceae</taxon>
        <taxon>Solanoideae</taxon>
        <taxon>Solaneae</taxon>
        <taxon>Solanum</taxon>
    </lineage>
</organism>
<keyword evidence="1" id="KW-0175">Coiled coil</keyword>
<dbReference type="AlphaFoldDB" id="A0A9J5XPA8"/>
<evidence type="ECO:0000313" key="2">
    <source>
        <dbReference type="EMBL" id="KAG5590091.1"/>
    </source>
</evidence>
<protein>
    <submittedName>
        <fullName evidence="2">Uncharacterized protein</fullName>
    </submittedName>
</protein>
<reference evidence="2 3" key="1">
    <citation type="submission" date="2020-09" db="EMBL/GenBank/DDBJ databases">
        <title>De no assembly of potato wild relative species, Solanum commersonii.</title>
        <authorList>
            <person name="Cho K."/>
        </authorList>
    </citation>
    <scope>NUCLEOTIDE SEQUENCE [LARGE SCALE GENOMIC DNA]</scope>
    <source>
        <strain evidence="2">LZ3.2</strain>
        <tissue evidence="2">Leaf</tissue>
    </source>
</reference>
<keyword evidence="3" id="KW-1185">Reference proteome</keyword>
<proteinExistence type="predicted"/>
<dbReference type="EMBL" id="JACXVP010000008">
    <property type="protein sequence ID" value="KAG5590091.1"/>
    <property type="molecule type" value="Genomic_DNA"/>
</dbReference>
<sequence>MDDLAEVYPELNVPRSAPNDVYSQVMGSDIHGIVRTLGKGESPSLVYGPVYKRSQAEKRDFDTRVEMEVQKATSAMKIEMTEKIYEAKKEMEAMDKKLLEAKKEAKENNEVMERKLSEAKMDMEEIIADKVKEGIQAYVESLGINIDANLKSEQVHDNPLEDCQQPSSLVPGVHTRKKPRFGHPFLQVSNDPLQQLSQQLNNYLKGERLVTLVYRYPQANMIKKTGTTVVGTNKKKWNFQGN</sequence>
<gene>
    <name evidence="2" type="ORF">H5410_040605</name>
</gene>
<feature type="coiled-coil region" evidence="1">
    <location>
        <begin position="84"/>
        <end position="129"/>
    </location>
</feature>
<name>A0A9J5XPA8_SOLCO</name>
<evidence type="ECO:0000313" key="3">
    <source>
        <dbReference type="Proteomes" id="UP000824120"/>
    </source>
</evidence>
<comment type="caution">
    <text evidence="2">The sequence shown here is derived from an EMBL/GenBank/DDBJ whole genome shotgun (WGS) entry which is preliminary data.</text>
</comment>
<dbReference type="OrthoDB" id="1304125at2759"/>
<accession>A0A9J5XPA8</accession>